<dbReference type="HOGENOM" id="CLU_288698_0_0_1"/>
<dbReference type="InterPro" id="IPR033162">
    <property type="entry name" value="TBCD"/>
</dbReference>
<keyword evidence="3" id="KW-1185">Reference proteome</keyword>
<organism evidence="2 3">
    <name type="scientific">Eremothecium gossypii (strain ATCC 10895 / CBS 109.51 / FGSC 9923 / NRRL Y-1056)</name>
    <name type="common">Yeast</name>
    <name type="synonym">Ashbya gossypii</name>
    <dbReference type="NCBI Taxonomy" id="284811"/>
    <lineage>
        <taxon>Eukaryota</taxon>
        <taxon>Fungi</taxon>
        <taxon>Dikarya</taxon>
        <taxon>Ascomycota</taxon>
        <taxon>Saccharomycotina</taxon>
        <taxon>Saccharomycetes</taxon>
        <taxon>Saccharomycetales</taxon>
        <taxon>Saccharomycetaceae</taxon>
        <taxon>Eremothecium</taxon>
    </lineage>
</organism>
<dbReference type="STRING" id="284811.Q758Z9"/>
<dbReference type="Pfam" id="PF25767">
    <property type="entry name" value="ARM_TBCD_2nd"/>
    <property type="match status" value="1"/>
</dbReference>
<proteinExistence type="predicted"/>
<dbReference type="GO" id="GO:0000226">
    <property type="term" value="P:microtubule cytoskeleton organization"/>
    <property type="evidence" value="ECO:0000318"/>
    <property type="project" value="GO_Central"/>
</dbReference>
<dbReference type="GO" id="GO:0007023">
    <property type="term" value="P:post-chaperonin tubulin folding pathway"/>
    <property type="evidence" value="ECO:0007669"/>
    <property type="project" value="InterPro"/>
</dbReference>
<reference evidence="3" key="2">
    <citation type="journal article" date="2013" name="G3 (Bethesda)">
        <title>Genomes of Ashbya fungi isolated from insects reveal four mating-type loci, numerous translocations, lack of transposons, and distinct gene duplications.</title>
        <authorList>
            <person name="Dietrich F.S."/>
            <person name="Voegeli S."/>
            <person name="Kuo S."/>
            <person name="Philippsen P."/>
        </authorList>
    </citation>
    <scope>GENOME REANNOTATION</scope>
    <source>
        <strain evidence="3">ATCC 10895 / CBS 109.51 / FGSC 9923 / NRRL Y-1056</strain>
    </source>
</reference>
<reference evidence="2 3" key="1">
    <citation type="journal article" date="2004" name="Science">
        <title>The Ashbya gossypii genome as a tool for mapping the ancient Saccharomyces cerevisiae genome.</title>
        <authorList>
            <person name="Dietrich F.S."/>
            <person name="Voegeli S."/>
            <person name="Brachat S."/>
            <person name="Lerch A."/>
            <person name="Gates K."/>
            <person name="Steiner S."/>
            <person name="Mohr C."/>
            <person name="Pohlmann R."/>
            <person name="Luedi P."/>
            <person name="Choi S."/>
            <person name="Wing R.A."/>
            <person name="Flavier A."/>
            <person name="Gaffney T.D."/>
            <person name="Philippsen P."/>
        </authorList>
    </citation>
    <scope>NUCLEOTIDE SEQUENCE [LARGE SCALE GENOMIC DNA]</scope>
    <source>
        <strain evidence="3">ATCC 10895 / CBS 109.51 / FGSC 9923 / NRRL Y-1056</strain>
    </source>
</reference>
<dbReference type="FunCoup" id="Q758Z9">
    <property type="interactions" value="202"/>
</dbReference>
<dbReference type="OMA" id="ATNFICW"/>
<dbReference type="eggNOG" id="KOG1943">
    <property type="taxonomic scope" value="Eukaryota"/>
</dbReference>
<dbReference type="EMBL" id="AE016817">
    <property type="protein sequence ID" value="AAS52298.1"/>
    <property type="molecule type" value="Genomic_DNA"/>
</dbReference>
<feature type="domain" description="Tubulin-folding cofactor D ARM repeats" evidence="1">
    <location>
        <begin position="244"/>
        <end position="423"/>
    </location>
</feature>
<dbReference type="GO" id="GO:0005096">
    <property type="term" value="F:GTPase activator activity"/>
    <property type="evidence" value="ECO:0000318"/>
    <property type="project" value="GO_Central"/>
</dbReference>
<evidence type="ECO:0000313" key="3">
    <source>
        <dbReference type="Proteomes" id="UP000000591"/>
    </source>
</evidence>
<dbReference type="PANTHER" id="PTHR12658:SF0">
    <property type="entry name" value="TUBULIN-SPECIFIC CHAPERONE D"/>
    <property type="match status" value="1"/>
</dbReference>
<dbReference type="PANTHER" id="PTHR12658">
    <property type="entry name" value="BETA-TUBULIN COFACTOR D"/>
    <property type="match status" value="1"/>
</dbReference>
<dbReference type="Proteomes" id="UP000000591">
    <property type="component" value="Chromosome IV"/>
</dbReference>
<dbReference type="GeneID" id="4620639"/>
<dbReference type="AlphaFoldDB" id="Q758Z9"/>
<name>Q758Z9_EREGS</name>
<dbReference type="RefSeq" id="NP_984474.1">
    <property type="nucleotide sequence ID" value="NM_209827.1"/>
</dbReference>
<dbReference type="InParanoid" id="Q758Z9"/>
<dbReference type="InterPro" id="IPR058033">
    <property type="entry name" value="ARM_TBCD_2nd"/>
</dbReference>
<dbReference type="InterPro" id="IPR016024">
    <property type="entry name" value="ARM-type_fold"/>
</dbReference>
<evidence type="ECO:0000259" key="1">
    <source>
        <dbReference type="Pfam" id="PF25767"/>
    </source>
</evidence>
<dbReference type="Pfam" id="PF23579">
    <property type="entry name" value="ARM_TBCD"/>
    <property type="match status" value="1"/>
</dbReference>
<dbReference type="GO" id="GO:0007021">
    <property type="term" value="P:tubulin complex assembly"/>
    <property type="evidence" value="ECO:0007669"/>
    <property type="project" value="InterPro"/>
</dbReference>
<dbReference type="SUPFAM" id="SSF48371">
    <property type="entry name" value="ARM repeat"/>
    <property type="match status" value="1"/>
</dbReference>
<dbReference type="GO" id="GO:0048487">
    <property type="term" value="F:beta-tubulin binding"/>
    <property type="evidence" value="ECO:0000318"/>
    <property type="project" value="GO_Central"/>
</dbReference>
<evidence type="ECO:0000313" key="2">
    <source>
        <dbReference type="EMBL" id="AAS52298.1"/>
    </source>
</evidence>
<dbReference type="KEGG" id="ago:AGOS_ADR378W"/>
<gene>
    <name evidence="2" type="ORF">AGOS_ADR378W</name>
</gene>
<dbReference type="OrthoDB" id="10253476at2759"/>
<dbReference type="GO" id="GO:0006457">
    <property type="term" value="P:protein folding"/>
    <property type="evidence" value="ECO:0000318"/>
    <property type="project" value="GO_Central"/>
</dbReference>
<sequence>MDLKTVDELLESISSNLNGGPNKETAIRAINEFQADPLQLDRKLKHFIKDLTKDFFGSSDKEQCDIGELFYNFSKVCGWKKSMRQLECDIYMLPQLLRHLSINDTKSSSWHLNFLLLVWINLLIMSPFKLENDEEVYKLTSGFKNSLSLKPIVCSIHAELFIRNIQLFQWYVTDKAMDLETMNLTLKLLVVKNNDVQLAFFDLPLLQRVLNMITSSDITNEEQGILSFKILPKLCRMLAARDEWDTIEDVISFFLRHLGLSFTELRFKLARNLGKIATIIHSYDPELAGDFVSTIVSEVTQVLSHQILESIDADSLHSYLLILAEFARFKLLRVEQLEIIGKEIVPHTIFFQQMRISNVQGHHIRDATNFICWSVARNMTDIPDDINLSLLLHLLMNSMSDFELIIRRSSNAALQELLGRHGSRVLQYPVIIKLIEMSVTNINRCFMENIPTIYNILKDTAGCSQFICNWLVNYTINKNHYFQVVKLACATFNIIYRSGDSKQKLECDETIKELGNIASQNNSTISRLLYLFTSLPSTEHTQENKELAILCFSELTQKELNKSGSAAESFEILSFLKFLVYMPEQRISVSVVNRLFQALRKIEESDAEFPEFSNLFNQLVKRASEDDQTFFSEEAKDLFWKTFYKYIKYNHTLSCSALPHTSTPVFVKSFYVLVPQMDSFTKSRLLNSMSEMLENLGDNDLLFDLVSLLDDYTVTEQGDVGRLVRTGVVKLIKNNLPLFTKDERLMKETFMRLLRLIGEQQDELRLASFEILTKKFNYIPDEEAPFNAQILNFYNCHFNGNREFWRGYLISAGAIHSTDKQIVSAIDEFLRFYGKLENEHKLSLLNELVRIIPSAKEIRERNGNYVERNSMGAPGRDIIKVTAVMLTFWLRILESGIYIPHSFNYEGVFAKFYNLQLGKAGQRLRMPVFNIMPLLSLSKHRYSKDKESSIKFTNNIIKTLWKLGKPHSSNQTQLQTIALESILKIHLGHGKLDLAKMLEARRVAVGSEYLSTINDTDMLLT</sequence>
<accession>Q758Z9</accession>
<protein>
    <submittedName>
        <fullName evidence="2">ADR378Wp</fullName>
    </submittedName>
</protein>